<evidence type="ECO:0000313" key="3">
    <source>
        <dbReference type="Proteomes" id="UP001530377"/>
    </source>
</evidence>
<evidence type="ECO:0000256" key="1">
    <source>
        <dbReference type="SAM" id="MobiDB-lite"/>
    </source>
</evidence>
<sequence length="494" mass="53529">MIVGESSSCLPASIPRPTPSPSHARWKRDADVATAAVNTPTASTTPPLLSARRRANSSCATGQDLDHHDRRQPALSPRRRRDHPTSMTTTIRTTTMTITTDGTSSSDHTDVASSPRPAAASPDRPSPAPSIPMVNRIRAHTCPGSRLTFGSTDVGEGWCERAVDDVESGLRGHRVADVRDDFPRPIMPSGREQHQTDQYAVRGEVATSSSWAIPNSLNGPSFPATSQRGEGSSVAPPPAAISVPLLRRISSRRHRDMSLANHPCAMRTCMVLSLYALLAFAWDTDLRYRYHSADVNFGLGEYWHGGLARRADKIGREVPRGGGLFNDDGADDGGIVARLVEDAAAAAAPAGDEGRDDASSPHMSSTFGDRTPPDDSAIVATPSPSRENIGRRTFGEEGMVRPRPSLSHARSFFGIASPHRRGAQQRRRTESSSSTSWTLLDAFRAIAWMGFALPVVEAGIREVRRRRADFRSLRTIARRSPSRSFRAATNAHDL</sequence>
<evidence type="ECO:0000313" key="2">
    <source>
        <dbReference type="EMBL" id="KAL3807714.1"/>
    </source>
</evidence>
<proteinExistence type="predicted"/>
<organism evidence="2 3">
    <name type="scientific">Cyclostephanos tholiformis</name>
    <dbReference type="NCBI Taxonomy" id="382380"/>
    <lineage>
        <taxon>Eukaryota</taxon>
        <taxon>Sar</taxon>
        <taxon>Stramenopiles</taxon>
        <taxon>Ochrophyta</taxon>
        <taxon>Bacillariophyta</taxon>
        <taxon>Coscinodiscophyceae</taxon>
        <taxon>Thalassiosirophycidae</taxon>
        <taxon>Stephanodiscales</taxon>
        <taxon>Stephanodiscaceae</taxon>
        <taxon>Cyclostephanos</taxon>
    </lineage>
</organism>
<feature type="compositionally biased region" description="Basic and acidic residues" evidence="1">
    <location>
        <begin position="388"/>
        <end position="400"/>
    </location>
</feature>
<feature type="compositionally biased region" description="Polar residues" evidence="1">
    <location>
        <begin position="1"/>
        <end position="10"/>
    </location>
</feature>
<dbReference type="AlphaFoldDB" id="A0ABD3R400"/>
<dbReference type="Proteomes" id="UP001530377">
    <property type="component" value="Unassembled WGS sequence"/>
</dbReference>
<feature type="region of interest" description="Disordered" evidence="1">
    <location>
        <begin position="216"/>
        <end position="237"/>
    </location>
</feature>
<name>A0ABD3R400_9STRA</name>
<reference evidence="2 3" key="1">
    <citation type="submission" date="2024-10" db="EMBL/GenBank/DDBJ databases">
        <title>Updated reference genomes for cyclostephanoid diatoms.</title>
        <authorList>
            <person name="Roberts W.R."/>
            <person name="Alverson A.J."/>
        </authorList>
    </citation>
    <scope>NUCLEOTIDE SEQUENCE [LARGE SCALE GENOMIC DNA]</scope>
    <source>
        <strain evidence="2 3">AJA228-03</strain>
    </source>
</reference>
<dbReference type="EMBL" id="JALLPB020000594">
    <property type="protein sequence ID" value="KAL3807714.1"/>
    <property type="molecule type" value="Genomic_DNA"/>
</dbReference>
<gene>
    <name evidence="2" type="ORF">ACHAXA_005727</name>
</gene>
<feature type="region of interest" description="Disordered" evidence="1">
    <location>
        <begin position="346"/>
        <end position="434"/>
    </location>
</feature>
<keyword evidence="3" id="KW-1185">Reference proteome</keyword>
<feature type="compositionally biased region" description="Low complexity" evidence="1">
    <location>
        <begin position="85"/>
        <end position="123"/>
    </location>
</feature>
<feature type="compositionally biased region" description="Low complexity" evidence="1">
    <location>
        <begin position="39"/>
        <end position="50"/>
    </location>
</feature>
<comment type="caution">
    <text evidence="2">The sequence shown here is derived from an EMBL/GenBank/DDBJ whole genome shotgun (WGS) entry which is preliminary data.</text>
</comment>
<accession>A0ABD3R400</accession>
<feature type="region of interest" description="Disordered" evidence="1">
    <location>
        <begin position="1"/>
        <end position="132"/>
    </location>
</feature>
<feature type="compositionally biased region" description="Polar residues" evidence="1">
    <location>
        <begin position="216"/>
        <end position="230"/>
    </location>
</feature>
<protein>
    <submittedName>
        <fullName evidence="2">Uncharacterized protein</fullName>
    </submittedName>
</protein>